<evidence type="ECO:0000313" key="7">
    <source>
        <dbReference type="EnsemblMetazoa" id="BGLB037447-PA"/>
    </source>
</evidence>
<dbReference type="InterPro" id="IPR008952">
    <property type="entry name" value="Tetraspanin_EC2_sf"/>
</dbReference>
<evidence type="ECO:0000313" key="9">
    <source>
        <dbReference type="Proteomes" id="UP001165740"/>
    </source>
</evidence>
<gene>
    <name evidence="7" type="primary">106068924</name>
    <name evidence="10 11" type="synonym">LOC106068924</name>
</gene>
<dbReference type="GO" id="GO:0005886">
    <property type="term" value="C:plasma membrane"/>
    <property type="evidence" value="ECO:0007669"/>
    <property type="project" value="TreeGrafter"/>
</dbReference>
<sequence length="309" mass="34178">MRLTRTFLQSLSIDSTMAYELYDLNDSPKAVSPNVLRGIRIALLSFLAIVLIGAISILGIGLWTLEAEYGNQQVSELINAQIYKADSYLMIIGGSAIIAISVVGFLGVFKDYRCLLGLHIGLLSFLSIMLFVAGVLGYVLVGELEDKVKDKMEDVLTKNYGVDIYQSARNRIITEAWDTVQQGFECCGVKGDQDSLDSWYIYQRTAWYSQGLNNGSYVPESCCKGTENILQCTGIIPSPGSPPRVKPPIKDNSYLKNYTLFTTGCFNVLHPYLHRTGITIGTTAIVVGVFMIVELVLSICFYRTLPEKS</sequence>
<keyword evidence="4 6" id="KW-1133">Transmembrane helix</keyword>
<evidence type="ECO:0000256" key="6">
    <source>
        <dbReference type="RuleBase" id="RU361218"/>
    </source>
</evidence>
<dbReference type="VEuPathDB" id="VectorBase:BGLAX_051826"/>
<dbReference type="OMA" id="WYIYQRS"/>
<dbReference type="VEuPathDB" id="VectorBase:BGLB037447"/>
<accession>A0A2C9M1H5</accession>
<dbReference type="STRING" id="6526.A0A2C9M1H5"/>
<comment type="similarity">
    <text evidence="2 6">Belongs to the tetraspanin (TM4SF) family.</text>
</comment>
<reference evidence="7" key="1">
    <citation type="submission" date="2020-05" db="UniProtKB">
        <authorList>
            <consortium name="EnsemblMetazoa"/>
        </authorList>
    </citation>
    <scope>IDENTIFICATION</scope>
    <source>
        <strain evidence="7">BB02</strain>
    </source>
</reference>
<dbReference type="EnsemblMetazoa" id="BGLB037447-RC">
    <property type="protein sequence ID" value="BGLB037447-PC"/>
    <property type="gene ID" value="BGLB037447"/>
</dbReference>
<feature type="transmembrane region" description="Helical" evidence="6">
    <location>
        <begin position="86"/>
        <end position="109"/>
    </location>
</feature>
<reference evidence="10 11" key="2">
    <citation type="submission" date="2025-04" db="UniProtKB">
        <authorList>
            <consortium name="RefSeq"/>
        </authorList>
    </citation>
    <scope>IDENTIFICATION</scope>
</reference>
<dbReference type="EnsemblMetazoa" id="BGLB037447-RA">
    <property type="protein sequence ID" value="BGLB037447-PA"/>
    <property type="gene ID" value="BGLB037447"/>
</dbReference>
<feature type="transmembrane region" description="Helical" evidence="6">
    <location>
        <begin position="115"/>
        <end position="141"/>
    </location>
</feature>
<dbReference type="KEGG" id="bgt:106068924"/>
<keyword evidence="9" id="KW-1185">Reference proteome</keyword>
<dbReference type="PIRSF" id="PIRSF002419">
    <property type="entry name" value="Tetraspanin"/>
    <property type="match status" value="1"/>
</dbReference>
<evidence type="ECO:0000256" key="4">
    <source>
        <dbReference type="ARBA" id="ARBA00022989"/>
    </source>
</evidence>
<dbReference type="InterPro" id="IPR018499">
    <property type="entry name" value="Tetraspanin/Peripherin"/>
</dbReference>
<dbReference type="PRINTS" id="PR00259">
    <property type="entry name" value="TMFOUR"/>
</dbReference>
<evidence type="ECO:0000256" key="1">
    <source>
        <dbReference type="ARBA" id="ARBA00004141"/>
    </source>
</evidence>
<proteinExistence type="inferred from homology"/>
<evidence type="ECO:0000256" key="2">
    <source>
        <dbReference type="ARBA" id="ARBA00006840"/>
    </source>
</evidence>
<dbReference type="GeneID" id="106068924"/>
<dbReference type="Proteomes" id="UP000076420">
    <property type="component" value="Unassembled WGS sequence"/>
</dbReference>
<feature type="transmembrane region" description="Helical" evidence="6">
    <location>
        <begin position="42"/>
        <end position="65"/>
    </location>
</feature>
<dbReference type="Proteomes" id="UP001165740">
    <property type="component" value="Chromosome 5"/>
</dbReference>
<dbReference type="RefSeq" id="XP_013083876.1">
    <property type="nucleotide sequence ID" value="XM_013228422.2"/>
</dbReference>
<dbReference type="AlphaFoldDB" id="A0A2C9M1H5"/>
<evidence type="ECO:0000256" key="5">
    <source>
        <dbReference type="ARBA" id="ARBA00023136"/>
    </source>
</evidence>
<keyword evidence="3 6" id="KW-0812">Transmembrane</keyword>
<dbReference type="SUPFAM" id="SSF48652">
    <property type="entry name" value="Tetraspanin"/>
    <property type="match status" value="1"/>
</dbReference>
<dbReference type="InterPro" id="IPR000301">
    <property type="entry name" value="Tetraspanin_animals"/>
</dbReference>
<feature type="transmembrane region" description="Helical" evidence="6">
    <location>
        <begin position="278"/>
        <end position="302"/>
    </location>
</feature>
<organism evidence="7 8">
    <name type="scientific">Biomphalaria glabrata</name>
    <name type="common">Bloodfluke planorb</name>
    <name type="synonym">Freshwater snail</name>
    <dbReference type="NCBI Taxonomy" id="6526"/>
    <lineage>
        <taxon>Eukaryota</taxon>
        <taxon>Metazoa</taxon>
        <taxon>Spiralia</taxon>
        <taxon>Lophotrochozoa</taxon>
        <taxon>Mollusca</taxon>
        <taxon>Gastropoda</taxon>
        <taxon>Heterobranchia</taxon>
        <taxon>Euthyneura</taxon>
        <taxon>Panpulmonata</taxon>
        <taxon>Hygrophila</taxon>
        <taxon>Lymnaeoidea</taxon>
        <taxon>Planorbidae</taxon>
        <taxon>Biomphalaria</taxon>
    </lineage>
</organism>
<dbReference type="PANTHER" id="PTHR19282">
    <property type="entry name" value="TETRASPANIN"/>
    <property type="match status" value="1"/>
</dbReference>
<dbReference type="RefSeq" id="XP_013083877.1">
    <property type="nucleotide sequence ID" value="XM_013228423.2"/>
</dbReference>
<name>A0A2C9M1H5_BIOGL</name>
<dbReference type="OrthoDB" id="438211at2759"/>
<dbReference type="PANTHER" id="PTHR19282:SF527">
    <property type="entry name" value="TETRASPANIN"/>
    <property type="match status" value="1"/>
</dbReference>
<evidence type="ECO:0000256" key="3">
    <source>
        <dbReference type="ARBA" id="ARBA00022692"/>
    </source>
</evidence>
<protein>
    <recommendedName>
        <fullName evidence="6">Tetraspanin</fullName>
    </recommendedName>
</protein>
<evidence type="ECO:0000313" key="10">
    <source>
        <dbReference type="RefSeq" id="XP_013083876.1"/>
    </source>
</evidence>
<evidence type="ECO:0000313" key="11">
    <source>
        <dbReference type="RefSeq" id="XP_013083877.1"/>
    </source>
</evidence>
<keyword evidence="5 6" id="KW-0472">Membrane</keyword>
<dbReference type="EnsemblMetazoa" id="BGLB037447-RB">
    <property type="protein sequence ID" value="BGLB037447-PB"/>
    <property type="gene ID" value="BGLB037447"/>
</dbReference>
<evidence type="ECO:0000313" key="8">
    <source>
        <dbReference type="Proteomes" id="UP000076420"/>
    </source>
</evidence>
<dbReference type="Pfam" id="PF00335">
    <property type="entry name" value="Tetraspanin"/>
    <property type="match status" value="1"/>
</dbReference>
<comment type="subcellular location">
    <subcellularLocation>
        <location evidence="1 6">Membrane</location>
        <topology evidence="1 6">Multi-pass membrane protein</topology>
    </subcellularLocation>
</comment>
<dbReference type="Gene3D" id="1.10.1450.10">
    <property type="entry name" value="Tetraspanin"/>
    <property type="match status" value="1"/>
</dbReference>